<dbReference type="Pfam" id="PF14018">
    <property type="entry name" value="DUF4234"/>
    <property type="match status" value="1"/>
</dbReference>
<evidence type="ECO:0000313" key="4">
    <source>
        <dbReference type="Proteomes" id="UP000783742"/>
    </source>
</evidence>
<feature type="transmembrane region" description="Helical" evidence="1">
    <location>
        <begin position="6"/>
        <end position="33"/>
    </location>
</feature>
<sequence length="321" mass="36982">MRLFYSMMAILALPFIAARVVVMLLMIFTLFSIFRNWNKGHNKELMNAMIISTILLFIVSILSAIFSRISFGYFVKSADMFIPVLGLIITAIIYFMGNSNGARIYPMGYFDNLSNSEFLKRELSQSLDYLVSSIKKETRNFERSAFTENTDKYDPKYSGHGDYNHQNNYNPNYGYYGYRNLEPAPFRGYIKDDWSYLMYIILSIVTCNLYHYYFIYKAAQSVNIACAGDGEQTGGLLKFLGLGIITCGLYCLFWEYNIMNRMASNGPRYGRNIQDNGGTFLLWFLLGSWICGLGFIVSWYLLFKNLNLICTAYNLAHANNH</sequence>
<dbReference type="EMBL" id="JAHLQO010000002">
    <property type="protein sequence ID" value="MBU5668711.1"/>
    <property type="molecule type" value="Genomic_DNA"/>
</dbReference>
<name>A0ABS6FFH4_9FIRM</name>
<protein>
    <submittedName>
        <fullName evidence="3">DUF4234 domain-containing protein</fullName>
    </submittedName>
</protein>
<keyword evidence="1" id="KW-1133">Transmembrane helix</keyword>
<evidence type="ECO:0000313" key="3">
    <source>
        <dbReference type="EMBL" id="MBU5668711.1"/>
    </source>
</evidence>
<reference evidence="3 4" key="1">
    <citation type="submission" date="2021-06" db="EMBL/GenBank/DDBJ databases">
        <authorList>
            <person name="Sun Q."/>
            <person name="Li D."/>
        </authorList>
    </citation>
    <scope>NUCLEOTIDE SEQUENCE [LARGE SCALE GENOMIC DNA]</scope>
    <source>
        <strain evidence="3 4">MSJ-1</strain>
    </source>
</reference>
<evidence type="ECO:0000259" key="2">
    <source>
        <dbReference type="Pfam" id="PF14018"/>
    </source>
</evidence>
<evidence type="ECO:0000256" key="1">
    <source>
        <dbReference type="SAM" id="Phobius"/>
    </source>
</evidence>
<feature type="transmembrane region" description="Helical" evidence="1">
    <location>
        <begin position="196"/>
        <end position="216"/>
    </location>
</feature>
<accession>A0ABS6FFH4</accession>
<feature type="domain" description="DUF4234" evidence="2">
    <location>
        <begin position="195"/>
        <end position="263"/>
    </location>
</feature>
<comment type="caution">
    <text evidence="3">The sequence shown here is derived from an EMBL/GenBank/DDBJ whole genome shotgun (WGS) entry which is preliminary data.</text>
</comment>
<feature type="transmembrane region" description="Helical" evidence="1">
    <location>
        <begin position="236"/>
        <end position="259"/>
    </location>
</feature>
<gene>
    <name evidence="3" type="ORF">KQI68_02535</name>
</gene>
<keyword evidence="1" id="KW-0812">Transmembrane</keyword>
<feature type="transmembrane region" description="Helical" evidence="1">
    <location>
        <begin position="45"/>
        <end position="66"/>
    </location>
</feature>
<proteinExistence type="predicted"/>
<keyword evidence="1" id="KW-0472">Membrane</keyword>
<feature type="transmembrane region" description="Helical" evidence="1">
    <location>
        <begin position="280"/>
        <end position="302"/>
    </location>
</feature>
<organism evidence="3 4">
    <name type="scientific">Peptoniphilus ovalis</name>
    <dbReference type="NCBI Taxonomy" id="2841503"/>
    <lineage>
        <taxon>Bacteria</taxon>
        <taxon>Bacillati</taxon>
        <taxon>Bacillota</taxon>
        <taxon>Tissierellia</taxon>
        <taxon>Tissierellales</taxon>
        <taxon>Peptoniphilaceae</taxon>
        <taxon>Peptoniphilus</taxon>
    </lineage>
</organism>
<feature type="transmembrane region" description="Helical" evidence="1">
    <location>
        <begin position="78"/>
        <end position="97"/>
    </location>
</feature>
<dbReference type="InterPro" id="IPR025328">
    <property type="entry name" value="DUF4234"/>
</dbReference>
<keyword evidence="4" id="KW-1185">Reference proteome</keyword>
<dbReference type="RefSeq" id="WP_216548561.1">
    <property type="nucleotide sequence ID" value="NZ_JAHLQO010000002.1"/>
</dbReference>
<dbReference type="Proteomes" id="UP000783742">
    <property type="component" value="Unassembled WGS sequence"/>
</dbReference>